<evidence type="ECO:0000256" key="1">
    <source>
        <dbReference type="ARBA" id="ARBA00010875"/>
    </source>
</evidence>
<evidence type="ECO:0000256" key="3">
    <source>
        <dbReference type="ARBA" id="ARBA00022723"/>
    </source>
</evidence>
<keyword evidence="2 7" id="KW-0540">Nuclease</keyword>
<evidence type="ECO:0000313" key="8">
    <source>
        <dbReference type="EMBL" id="MBK1854513.1"/>
    </source>
</evidence>
<comment type="similarity">
    <text evidence="1 7">Belongs to the endoribonuclease YbeY family.</text>
</comment>
<dbReference type="Pfam" id="PF02130">
    <property type="entry name" value="YbeY"/>
    <property type="match status" value="1"/>
</dbReference>
<name>A0AAE2SAY1_9BACT</name>
<dbReference type="InterPro" id="IPR002036">
    <property type="entry name" value="YbeY"/>
</dbReference>
<dbReference type="InterPro" id="IPR020549">
    <property type="entry name" value="YbeY_CS"/>
</dbReference>
<evidence type="ECO:0000256" key="6">
    <source>
        <dbReference type="ARBA" id="ARBA00022833"/>
    </source>
</evidence>
<dbReference type="InterPro" id="IPR023091">
    <property type="entry name" value="MetalPrtase_cat_dom_sf_prd"/>
</dbReference>
<reference evidence="8" key="1">
    <citation type="submission" date="2021-01" db="EMBL/GenBank/DDBJ databases">
        <title>Modified the classification status of verrucomicrobia.</title>
        <authorList>
            <person name="Feng X."/>
        </authorList>
    </citation>
    <scope>NUCLEOTIDE SEQUENCE</scope>
    <source>
        <strain evidence="8">5K15</strain>
    </source>
</reference>
<dbReference type="PANTHER" id="PTHR46986">
    <property type="entry name" value="ENDORIBONUCLEASE YBEY, CHLOROPLASTIC"/>
    <property type="match status" value="1"/>
</dbReference>
<feature type="binding site" evidence="7">
    <location>
        <position position="134"/>
    </location>
    <ligand>
        <name>Zn(2+)</name>
        <dbReference type="ChEBI" id="CHEBI:29105"/>
        <note>catalytic</note>
    </ligand>
</feature>
<keyword evidence="5 7" id="KW-0378">Hydrolase</keyword>
<comment type="function">
    <text evidence="7">Single strand-specific metallo-endoribonuclease involved in late-stage 70S ribosome quality control and in maturation of the 3' terminus of the 16S rRNA.</text>
</comment>
<evidence type="ECO:0000313" key="9">
    <source>
        <dbReference type="Proteomes" id="UP000634206"/>
    </source>
</evidence>
<dbReference type="NCBIfam" id="TIGR00043">
    <property type="entry name" value="rRNA maturation RNase YbeY"/>
    <property type="match status" value="1"/>
</dbReference>
<dbReference type="AlphaFoldDB" id="A0AAE2SAY1"/>
<dbReference type="Gene3D" id="3.40.390.30">
    <property type="entry name" value="Metalloproteases ('zincins'), catalytic domain"/>
    <property type="match status" value="1"/>
</dbReference>
<dbReference type="PANTHER" id="PTHR46986:SF1">
    <property type="entry name" value="ENDORIBONUCLEASE YBEY, CHLOROPLASTIC"/>
    <property type="match status" value="1"/>
</dbReference>
<keyword evidence="7" id="KW-0690">Ribosome biogenesis</keyword>
<comment type="caution">
    <text evidence="8">The sequence shown here is derived from an EMBL/GenBank/DDBJ whole genome shotgun (WGS) entry which is preliminary data.</text>
</comment>
<dbReference type="HAMAP" id="MF_00009">
    <property type="entry name" value="Endoribonucl_YbeY"/>
    <property type="match status" value="1"/>
</dbReference>
<feature type="binding site" evidence="7">
    <location>
        <position position="128"/>
    </location>
    <ligand>
        <name>Zn(2+)</name>
        <dbReference type="ChEBI" id="CHEBI:29105"/>
        <note>catalytic</note>
    </ligand>
</feature>
<keyword evidence="7" id="KW-0698">rRNA processing</keyword>
<evidence type="ECO:0000256" key="5">
    <source>
        <dbReference type="ARBA" id="ARBA00022801"/>
    </source>
</evidence>
<dbReference type="GO" id="GO:0006364">
    <property type="term" value="P:rRNA processing"/>
    <property type="evidence" value="ECO:0007669"/>
    <property type="project" value="UniProtKB-UniRule"/>
</dbReference>
<dbReference type="EC" id="3.1.-.-" evidence="7"/>
<evidence type="ECO:0000256" key="7">
    <source>
        <dbReference type="HAMAP-Rule" id="MF_00009"/>
    </source>
</evidence>
<dbReference type="RefSeq" id="WP_309489120.1">
    <property type="nucleotide sequence ID" value="NZ_JAENIG010000003.1"/>
</dbReference>
<dbReference type="GO" id="GO:0005737">
    <property type="term" value="C:cytoplasm"/>
    <property type="evidence" value="ECO:0007669"/>
    <property type="project" value="UniProtKB-SubCell"/>
</dbReference>
<dbReference type="PROSITE" id="PS01306">
    <property type="entry name" value="UPF0054"/>
    <property type="match status" value="1"/>
</dbReference>
<gene>
    <name evidence="7 8" type="primary">ybeY</name>
    <name evidence="8" type="ORF">JIN83_06055</name>
</gene>
<organism evidence="8 9">
    <name type="scientific">Oceaniferula flava</name>
    <dbReference type="NCBI Taxonomy" id="2800421"/>
    <lineage>
        <taxon>Bacteria</taxon>
        <taxon>Pseudomonadati</taxon>
        <taxon>Verrucomicrobiota</taxon>
        <taxon>Verrucomicrobiia</taxon>
        <taxon>Verrucomicrobiales</taxon>
        <taxon>Verrucomicrobiaceae</taxon>
        <taxon>Oceaniferula</taxon>
    </lineage>
</organism>
<keyword evidence="9" id="KW-1185">Reference proteome</keyword>
<dbReference type="GO" id="GO:0004222">
    <property type="term" value="F:metalloendopeptidase activity"/>
    <property type="evidence" value="ECO:0007669"/>
    <property type="project" value="InterPro"/>
</dbReference>
<keyword evidence="3 7" id="KW-0479">Metal-binding</keyword>
<dbReference type="Proteomes" id="UP000634206">
    <property type="component" value="Unassembled WGS sequence"/>
</dbReference>
<dbReference type="GO" id="GO:0008270">
    <property type="term" value="F:zinc ion binding"/>
    <property type="evidence" value="ECO:0007669"/>
    <property type="project" value="UniProtKB-UniRule"/>
</dbReference>
<dbReference type="GO" id="GO:0004521">
    <property type="term" value="F:RNA endonuclease activity"/>
    <property type="evidence" value="ECO:0007669"/>
    <property type="project" value="UniProtKB-UniRule"/>
</dbReference>
<evidence type="ECO:0000256" key="4">
    <source>
        <dbReference type="ARBA" id="ARBA00022759"/>
    </source>
</evidence>
<sequence>MANTTDSEMPPLPEISIYNHQEVVPLGRELLELFQSAAELALPLVIEVAAEAGSALVHLEEVEVSIVDDETIADVHLRFMDIPGATDVITFDHGEIHISVETAISQAREYDNAYERELMLYIIHGLLHLAGHEDASEHGLAAMNRHQQEILEKVWR</sequence>
<feature type="binding site" evidence="7">
    <location>
        <position position="124"/>
    </location>
    <ligand>
        <name>Zn(2+)</name>
        <dbReference type="ChEBI" id="CHEBI:29105"/>
        <note>catalytic</note>
    </ligand>
</feature>
<dbReference type="EMBL" id="JAENIG010000003">
    <property type="protein sequence ID" value="MBK1854513.1"/>
    <property type="molecule type" value="Genomic_DNA"/>
</dbReference>
<protein>
    <recommendedName>
        <fullName evidence="7">Endoribonuclease YbeY</fullName>
        <ecNumber evidence="7">3.1.-.-</ecNumber>
    </recommendedName>
</protein>
<accession>A0AAE2SAY1</accession>
<evidence type="ECO:0000256" key="2">
    <source>
        <dbReference type="ARBA" id="ARBA00022722"/>
    </source>
</evidence>
<dbReference type="SUPFAM" id="SSF55486">
    <property type="entry name" value="Metalloproteases ('zincins'), catalytic domain"/>
    <property type="match status" value="1"/>
</dbReference>
<keyword evidence="7" id="KW-0963">Cytoplasm</keyword>
<keyword evidence="4 7" id="KW-0255">Endonuclease</keyword>
<comment type="cofactor">
    <cofactor evidence="7">
        <name>Zn(2+)</name>
        <dbReference type="ChEBI" id="CHEBI:29105"/>
    </cofactor>
    <text evidence="7">Binds 1 zinc ion.</text>
</comment>
<comment type="subcellular location">
    <subcellularLocation>
        <location evidence="7">Cytoplasm</location>
    </subcellularLocation>
</comment>
<keyword evidence="6 7" id="KW-0862">Zinc</keyword>
<proteinExistence type="inferred from homology"/>